<reference evidence="2" key="1">
    <citation type="submission" date="2019-06" db="EMBL/GenBank/DDBJ databases">
        <authorList>
            <person name="Zheng W."/>
        </authorList>
    </citation>
    <scope>NUCLEOTIDE SEQUENCE</scope>
    <source>
        <strain evidence="2">QDHG01</strain>
    </source>
</reference>
<evidence type="ECO:0000256" key="1">
    <source>
        <dbReference type="SAM" id="MobiDB-lite"/>
    </source>
</evidence>
<sequence length="419" mass="48304">MMDCRVLLQEFEDLNNNPIVVYNQLSYSQQTASGVKQVPYRLSNKGSQGSGVHMSQLGISKQDKVANSVAMSSKIKTEAILAREAIKLINKQGRLFLKKRGLVKDRHQSGLSPPPEEHSSHQQLENPEQPRKLQISIQEDEGINTRIRLKSKRGDRNNNIPLYIAAGLFSHEEQNKNPLYNKSFSPKFRHFRSKNLSQQDKVLKRPSTNMDSTLTKVYTQFMQWENQDQRRIMKDSRVRVKTNDNDKGFINKEQNEKAVHFLNQSSLEQPLVLPPHQNSINQKNLQRRKLNLSVQQSPERNQQLANPLFNLPVSPITRYSNVTKQWSHAPLSPHASKFVKNETVLYPTKSSLHSPKTDQLRTSQKFSIIRNGQLIQNQEPPFNNSSQQRKLILHQIYNQRSMTAQESARIRARTSQGFK</sequence>
<evidence type="ECO:0000313" key="3">
    <source>
        <dbReference type="Proteomes" id="UP000785679"/>
    </source>
</evidence>
<proteinExistence type="predicted"/>
<accession>A0A8J8NH21</accession>
<feature type="region of interest" description="Disordered" evidence="1">
    <location>
        <begin position="104"/>
        <end position="139"/>
    </location>
</feature>
<dbReference type="Proteomes" id="UP000785679">
    <property type="component" value="Unassembled WGS sequence"/>
</dbReference>
<name>A0A8J8NH21_HALGN</name>
<organism evidence="2 3">
    <name type="scientific">Halteria grandinella</name>
    <dbReference type="NCBI Taxonomy" id="5974"/>
    <lineage>
        <taxon>Eukaryota</taxon>
        <taxon>Sar</taxon>
        <taxon>Alveolata</taxon>
        <taxon>Ciliophora</taxon>
        <taxon>Intramacronucleata</taxon>
        <taxon>Spirotrichea</taxon>
        <taxon>Stichotrichia</taxon>
        <taxon>Sporadotrichida</taxon>
        <taxon>Halteriidae</taxon>
        <taxon>Halteria</taxon>
    </lineage>
</organism>
<evidence type="ECO:0000313" key="2">
    <source>
        <dbReference type="EMBL" id="TNV74355.1"/>
    </source>
</evidence>
<dbReference type="EMBL" id="RRYP01017095">
    <property type="protein sequence ID" value="TNV74355.1"/>
    <property type="molecule type" value="Genomic_DNA"/>
</dbReference>
<gene>
    <name evidence="2" type="ORF">FGO68_gene5542</name>
</gene>
<dbReference type="AlphaFoldDB" id="A0A8J8NH21"/>
<keyword evidence="3" id="KW-1185">Reference proteome</keyword>
<protein>
    <submittedName>
        <fullName evidence="2">Uncharacterized protein</fullName>
    </submittedName>
</protein>
<comment type="caution">
    <text evidence="2">The sequence shown here is derived from an EMBL/GenBank/DDBJ whole genome shotgun (WGS) entry which is preliminary data.</text>
</comment>